<comment type="caution">
    <text evidence="1">The sequence shown here is derived from an EMBL/GenBank/DDBJ whole genome shotgun (WGS) entry which is preliminary data.</text>
</comment>
<evidence type="ECO:0000313" key="2">
    <source>
        <dbReference type="Proteomes" id="UP000007832"/>
    </source>
</evidence>
<reference evidence="1 2" key="1">
    <citation type="submission" date="2011-07" db="EMBL/GenBank/DDBJ databases">
        <title>Genome Sequence of Propionibacterium acnes SK182B-JCVI.</title>
        <authorList>
            <person name="Durkin A.S."/>
            <person name="Madupu R."/>
            <person name="Hostetler J."/>
            <person name="Radune D."/>
            <person name="Torralba M."/>
            <person name="Methe B."/>
            <person name="Sutton G."/>
            <person name="Strausberg R.L."/>
            <person name="Nelson K.E."/>
        </authorList>
    </citation>
    <scope>NUCLEOTIDE SEQUENCE [LARGE SCALE GENOMIC DNA]</scope>
    <source>
        <strain evidence="1 2">SK182B-JCVI</strain>
    </source>
</reference>
<proteinExistence type="predicted"/>
<dbReference type="EMBL" id="AFUN01000007">
    <property type="protein sequence ID" value="EGR97666.1"/>
    <property type="molecule type" value="Genomic_DNA"/>
</dbReference>
<dbReference type="Proteomes" id="UP000007832">
    <property type="component" value="Unassembled WGS sequence"/>
</dbReference>
<gene>
    <name evidence="1" type="ORF">HMPREF1162_0301</name>
</gene>
<dbReference type="AlphaFoldDB" id="F9NTD3"/>
<sequence length="86" mass="9041">MTLASLWYGPKRTPEESKSTLVGLTVVVLVCWHDDSSLVRSTHGSAISAIPLRYLPAASSLRSRCEHVGSGHRVTAHAPGNCGGSG</sequence>
<name>F9NTD3_9ACTN</name>
<protein>
    <submittedName>
        <fullName evidence="1">Uncharacterized protein</fullName>
    </submittedName>
</protein>
<accession>F9NTD3</accession>
<evidence type="ECO:0000313" key="1">
    <source>
        <dbReference type="EMBL" id="EGR97666.1"/>
    </source>
</evidence>
<organism evidence="1 2">
    <name type="scientific">[Propionibacterium] namnetense SK182B-JCVI</name>
    <dbReference type="NCBI Taxonomy" id="1051006"/>
    <lineage>
        <taxon>Bacteria</taxon>
        <taxon>Bacillati</taxon>
        <taxon>Actinomycetota</taxon>
        <taxon>Actinomycetes</taxon>
        <taxon>Propionibacteriales</taxon>
        <taxon>Propionibacteriaceae</taxon>
        <taxon>Cutibacterium</taxon>
    </lineage>
</organism>